<evidence type="ECO:0000256" key="5">
    <source>
        <dbReference type="ARBA" id="ARBA00023136"/>
    </source>
</evidence>
<dbReference type="RefSeq" id="WP_265134434.1">
    <property type="nucleotide sequence ID" value="NZ_FXTX01000009.1"/>
</dbReference>
<keyword evidence="5 6" id="KW-0472">Membrane</keyword>
<gene>
    <name evidence="7" type="ORF">SAMN06264868_10915</name>
</gene>
<evidence type="ECO:0000256" key="6">
    <source>
        <dbReference type="SAM" id="Phobius"/>
    </source>
</evidence>
<keyword evidence="8" id="KW-1185">Reference proteome</keyword>
<evidence type="ECO:0000256" key="2">
    <source>
        <dbReference type="ARBA" id="ARBA00008053"/>
    </source>
</evidence>
<evidence type="ECO:0000313" key="7">
    <source>
        <dbReference type="EMBL" id="SMP11865.1"/>
    </source>
</evidence>
<dbReference type="GO" id="GO:0012505">
    <property type="term" value="C:endomembrane system"/>
    <property type="evidence" value="ECO:0007669"/>
    <property type="project" value="UniProtKB-SubCell"/>
</dbReference>
<dbReference type="Proteomes" id="UP001157947">
    <property type="component" value="Unassembled WGS sequence"/>
</dbReference>
<evidence type="ECO:0000256" key="4">
    <source>
        <dbReference type="ARBA" id="ARBA00022989"/>
    </source>
</evidence>
<comment type="subcellular location">
    <subcellularLocation>
        <location evidence="1">Endomembrane system</location>
    </subcellularLocation>
</comment>
<evidence type="ECO:0008006" key="9">
    <source>
        <dbReference type="Google" id="ProtNLM"/>
    </source>
</evidence>
<keyword evidence="3 6" id="KW-0812">Transmembrane</keyword>
<dbReference type="AlphaFoldDB" id="A0AA45WLM1"/>
<dbReference type="PANTHER" id="PTHR35791:SF1">
    <property type="entry name" value="UPF0754 MEMBRANE PROTEIN YHEB"/>
    <property type="match status" value="1"/>
</dbReference>
<organism evidence="7 8">
    <name type="scientific">Venenivibrio stagnispumantis</name>
    <dbReference type="NCBI Taxonomy" id="407998"/>
    <lineage>
        <taxon>Bacteria</taxon>
        <taxon>Pseudomonadati</taxon>
        <taxon>Aquificota</taxon>
        <taxon>Aquificia</taxon>
        <taxon>Aquificales</taxon>
        <taxon>Hydrogenothermaceae</taxon>
        <taxon>Venenivibrio</taxon>
    </lineage>
</organism>
<comment type="similarity">
    <text evidence="2">Belongs to the UPF0754 family.</text>
</comment>
<accession>A0AA45WLM1</accession>
<dbReference type="Pfam" id="PF04286">
    <property type="entry name" value="DUF445"/>
    <property type="match status" value="1"/>
</dbReference>
<dbReference type="EMBL" id="FXTX01000009">
    <property type="protein sequence ID" value="SMP11865.1"/>
    <property type="molecule type" value="Genomic_DNA"/>
</dbReference>
<feature type="transmembrane region" description="Helical" evidence="6">
    <location>
        <begin position="6"/>
        <end position="27"/>
    </location>
</feature>
<evidence type="ECO:0000256" key="1">
    <source>
        <dbReference type="ARBA" id="ARBA00004308"/>
    </source>
</evidence>
<dbReference type="PANTHER" id="PTHR35791">
    <property type="entry name" value="UPF0754 MEMBRANE PROTEIN YHEB"/>
    <property type="match status" value="1"/>
</dbReference>
<protein>
    <recommendedName>
        <fullName evidence="9">DUF445 domain-containing protein</fullName>
    </recommendedName>
</protein>
<comment type="caution">
    <text evidence="7">The sequence shown here is derived from an EMBL/GenBank/DDBJ whole genome shotgun (WGS) entry which is preliminary data.</text>
</comment>
<reference evidence="7" key="1">
    <citation type="submission" date="2017-05" db="EMBL/GenBank/DDBJ databases">
        <authorList>
            <person name="Varghese N."/>
            <person name="Submissions S."/>
        </authorList>
    </citation>
    <scope>NUCLEOTIDE SEQUENCE</scope>
    <source>
        <strain evidence="7">DSM 18763</strain>
    </source>
</reference>
<name>A0AA45WLM1_9AQUI</name>
<proteinExistence type="inferred from homology"/>
<evidence type="ECO:0000313" key="8">
    <source>
        <dbReference type="Proteomes" id="UP001157947"/>
    </source>
</evidence>
<dbReference type="InterPro" id="IPR007383">
    <property type="entry name" value="DUF445"/>
</dbReference>
<keyword evidence="4 6" id="KW-1133">Transmembrane helix</keyword>
<sequence>MIDYILPPLIGAFIGYITNWLAIKMLFRPFEEKRIFNIKIPFTPGLIPKQREEISTAIAKTIYTHLITPEKLNKLFKDAKFQEILMEDLLHNLVDKLINDIQHYIEDKFSFIGKSNIEKIFDKYKPKLKEKIINLVDKEYKEDIEKNLEEKLIKVIQRLEIEKMVKETLMEIDLETLENIVLGFSQKQLKYITYLGGVIGFFIGILQVILNLKF</sequence>
<evidence type="ECO:0000256" key="3">
    <source>
        <dbReference type="ARBA" id="ARBA00022692"/>
    </source>
</evidence>
<feature type="transmembrane region" description="Helical" evidence="6">
    <location>
        <begin position="191"/>
        <end position="210"/>
    </location>
</feature>